<evidence type="ECO:0000313" key="2">
    <source>
        <dbReference type="EMBL" id="TNN61661.1"/>
    </source>
</evidence>
<comment type="caution">
    <text evidence="2">The sequence shown here is derived from an EMBL/GenBank/DDBJ whole genome shotgun (WGS) entry which is preliminary data.</text>
</comment>
<feature type="compositionally biased region" description="Basic and acidic residues" evidence="1">
    <location>
        <begin position="48"/>
        <end position="66"/>
    </location>
</feature>
<dbReference type="AlphaFoldDB" id="A0A4Z2H7P4"/>
<evidence type="ECO:0000313" key="3">
    <source>
        <dbReference type="Proteomes" id="UP000314294"/>
    </source>
</evidence>
<feature type="region of interest" description="Disordered" evidence="1">
    <location>
        <begin position="35"/>
        <end position="112"/>
    </location>
</feature>
<proteinExistence type="predicted"/>
<reference evidence="2 3" key="1">
    <citation type="submission" date="2019-03" db="EMBL/GenBank/DDBJ databases">
        <title>First draft genome of Liparis tanakae, snailfish: a comprehensive survey of snailfish specific genes.</title>
        <authorList>
            <person name="Kim W."/>
            <person name="Song I."/>
            <person name="Jeong J.-H."/>
            <person name="Kim D."/>
            <person name="Kim S."/>
            <person name="Ryu S."/>
            <person name="Song J.Y."/>
            <person name="Lee S.K."/>
        </authorList>
    </citation>
    <scope>NUCLEOTIDE SEQUENCE [LARGE SCALE GENOMIC DNA]</scope>
    <source>
        <tissue evidence="2">Muscle</tissue>
    </source>
</reference>
<name>A0A4Z2H7P4_9TELE</name>
<accession>A0A4Z2H7P4</accession>
<gene>
    <name evidence="2" type="ORF">EYF80_028166</name>
</gene>
<feature type="compositionally biased region" description="Basic residues" evidence="1">
    <location>
        <begin position="67"/>
        <end position="76"/>
    </location>
</feature>
<protein>
    <submittedName>
        <fullName evidence="2">Uncharacterized protein</fullName>
    </submittedName>
</protein>
<keyword evidence="3" id="KW-1185">Reference proteome</keyword>
<sequence length="136" mass="15149">MRKLPFVAAPHFLNTWTEGTDTEPGVWILCKVGAEGCTTGGKGKKERSRGGEERAEEERKGREGGKGRKGKRRRGEGRRGEGRRGEERGEEERGARSQRLFIKGGSGLCPSGTIPRTMERYQQKRTDVHLLVSILV</sequence>
<dbReference type="Proteomes" id="UP000314294">
    <property type="component" value="Unassembled WGS sequence"/>
</dbReference>
<dbReference type="EMBL" id="SRLO01000312">
    <property type="protein sequence ID" value="TNN61661.1"/>
    <property type="molecule type" value="Genomic_DNA"/>
</dbReference>
<organism evidence="2 3">
    <name type="scientific">Liparis tanakae</name>
    <name type="common">Tanaka's snailfish</name>
    <dbReference type="NCBI Taxonomy" id="230148"/>
    <lineage>
        <taxon>Eukaryota</taxon>
        <taxon>Metazoa</taxon>
        <taxon>Chordata</taxon>
        <taxon>Craniata</taxon>
        <taxon>Vertebrata</taxon>
        <taxon>Euteleostomi</taxon>
        <taxon>Actinopterygii</taxon>
        <taxon>Neopterygii</taxon>
        <taxon>Teleostei</taxon>
        <taxon>Neoteleostei</taxon>
        <taxon>Acanthomorphata</taxon>
        <taxon>Eupercaria</taxon>
        <taxon>Perciformes</taxon>
        <taxon>Cottioidei</taxon>
        <taxon>Cottales</taxon>
        <taxon>Liparidae</taxon>
        <taxon>Liparis</taxon>
    </lineage>
</organism>
<feature type="compositionally biased region" description="Basic and acidic residues" evidence="1">
    <location>
        <begin position="77"/>
        <end position="95"/>
    </location>
</feature>
<evidence type="ECO:0000256" key="1">
    <source>
        <dbReference type="SAM" id="MobiDB-lite"/>
    </source>
</evidence>